<evidence type="ECO:0000313" key="4">
    <source>
        <dbReference type="Proteomes" id="UP000245166"/>
    </source>
</evidence>
<accession>A0A2U1ZSS3</accession>
<dbReference type="InterPro" id="IPR001119">
    <property type="entry name" value="SLH_dom"/>
</dbReference>
<gene>
    <name evidence="3" type="ORF">C8046_04035</name>
</gene>
<name>A0A2U1ZSS3_9MICO</name>
<protein>
    <recommendedName>
        <fullName evidence="2">SLH domain-containing protein</fullName>
    </recommendedName>
</protein>
<feature type="domain" description="SLH" evidence="2">
    <location>
        <begin position="488"/>
        <end position="550"/>
    </location>
</feature>
<feature type="domain" description="SLH" evidence="2">
    <location>
        <begin position="426"/>
        <end position="487"/>
    </location>
</feature>
<dbReference type="Proteomes" id="UP000245166">
    <property type="component" value="Unassembled WGS sequence"/>
</dbReference>
<dbReference type="RefSeq" id="WP_109228356.1">
    <property type="nucleotide sequence ID" value="NZ_PYHR01000002.1"/>
</dbReference>
<dbReference type="AlphaFoldDB" id="A0A2U1ZSS3"/>
<evidence type="ECO:0000256" key="1">
    <source>
        <dbReference type="SAM" id="MobiDB-lite"/>
    </source>
</evidence>
<feature type="domain" description="SLH" evidence="2">
    <location>
        <begin position="357"/>
        <end position="424"/>
    </location>
</feature>
<feature type="region of interest" description="Disordered" evidence="1">
    <location>
        <begin position="298"/>
        <end position="319"/>
    </location>
</feature>
<sequence length="550" mass="59014">MTDPAAVERTLDPSMSDLQVGTPREFLTIPQGWIELTGAPDVDLLRVPVSAAVKPTSNMAAGPVVFGTADAVQTHVGLAGRSVDQEGFLSVVAPFNLAAESGIVDDGPDVDPSLLAADIKAVGTSQWFYDEDSPYVGFGIETHGPWATLGASNSIVIEVETPQGPYDVVVQKYDDGIDSYDLTLVLVFDENGRNTGLEFINDVPATIDTNSYDSAAAVLPVSLESLGFSEEQISAGDVSFDYSVSGTSWLADGGIYDTVPDLSFEWNTGLGFGDLDSALFASLPETSIAVTRLANLTSGAPSGQTKKDPAGPSGVTTQERVETTPSGERILFLHLHNAVGKQGQIVDVQNTVAQVPGDQLFVDVPKNNQFFADITWLANQGITTGWELPNGDVEFRPLSPIGRDAMAAFLYRMADPEGYEAPAESPFIDVATTNQFYTEISWAFEQGITTGWETPAGLEFRPVANINRDAIAAFLYRYAEVEGYVAAPVSPFTDVTPATQFYTEISWLAENQITTGWLNPDGTSRFEPLSPVARDAMAAFLYRLNQNVLS</sequence>
<evidence type="ECO:0000259" key="2">
    <source>
        <dbReference type="PROSITE" id="PS51272"/>
    </source>
</evidence>
<evidence type="ECO:0000313" key="3">
    <source>
        <dbReference type="EMBL" id="PWD49972.1"/>
    </source>
</evidence>
<dbReference type="EMBL" id="PYHR01000002">
    <property type="protein sequence ID" value="PWD49972.1"/>
    <property type="molecule type" value="Genomic_DNA"/>
</dbReference>
<comment type="caution">
    <text evidence="3">The sequence shown here is derived from an EMBL/GenBank/DDBJ whole genome shotgun (WGS) entry which is preliminary data.</text>
</comment>
<dbReference type="PROSITE" id="PS51272">
    <property type="entry name" value="SLH"/>
    <property type="match status" value="3"/>
</dbReference>
<reference evidence="3 4" key="1">
    <citation type="submission" date="2018-03" db="EMBL/GenBank/DDBJ databases">
        <title>Genome assembly of novel Miniimonas species PCH200.</title>
        <authorList>
            <person name="Thakur V."/>
            <person name="Kumar V."/>
            <person name="Singh D."/>
        </authorList>
    </citation>
    <scope>NUCLEOTIDE SEQUENCE [LARGE SCALE GENOMIC DNA]</scope>
    <source>
        <strain evidence="3 4">PCH200</strain>
    </source>
</reference>
<proteinExistence type="predicted"/>
<dbReference type="OrthoDB" id="614750at2"/>
<organism evidence="3 4">
    <name type="scientific">Serinibacter arcticus</name>
    <dbReference type="NCBI Taxonomy" id="1655435"/>
    <lineage>
        <taxon>Bacteria</taxon>
        <taxon>Bacillati</taxon>
        <taxon>Actinomycetota</taxon>
        <taxon>Actinomycetes</taxon>
        <taxon>Micrococcales</taxon>
        <taxon>Beutenbergiaceae</taxon>
        <taxon>Serinibacter</taxon>
    </lineage>
</organism>
<keyword evidence="4" id="KW-1185">Reference proteome</keyword>